<name>A0AAU8DPD3_9ACTN</name>
<accession>A0AAU8DPD3</accession>
<proteinExistence type="predicted"/>
<dbReference type="Gene3D" id="3.40.630.30">
    <property type="match status" value="1"/>
</dbReference>
<dbReference type="SUPFAM" id="SSF55729">
    <property type="entry name" value="Acyl-CoA N-acyltransferases (Nat)"/>
    <property type="match status" value="1"/>
</dbReference>
<dbReference type="EMBL" id="CP159218">
    <property type="protein sequence ID" value="XCG63841.1"/>
    <property type="molecule type" value="Genomic_DNA"/>
</dbReference>
<sequence length="214" mass="24024">MTPYPFLDVSIHTPTLQLHAATDALLAELSDAVRDGKASAEPVPYDDPMSLYEPDADLRVAKWMQGIWRGRGALSAQFWRLYFVVMVDGKPVGMQDLIGTSFSTFGTVATFSWVSADQRRLGIGHEMRAAVLHLAFDGFAATEAHSEAFVDNHGSNAISRNLGYVPNGVEWATRQDNPALMNRWRLTRDNWASQRRQDIELYNIDPCRDLLVRL</sequence>
<reference evidence="2" key="1">
    <citation type="submission" date="2024-05" db="EMBL/GenBank/DDBJ databases">
        <authorList>
            <person name="Cai S.Y."/>
            <person name="Jin L.M."/>
            <person name="Li H.R."/>
        </authorList>
    </citation>
    <scope>NUCLEOTIDE SEQUENCE</scope>
    <source>
        <strain evidence="2">A5-74</strain>
    </source>
</reference>
<keyword evidence="2" id="KW-0808">Transferase</keyword>
<protein>
    <submittedName>
        <fullName evidence="2">GNAT family protein</fullName>
        <ecNumber evidence="2">2.-.-.-</ecNumber>
    </submittedName>
</protein>
<dbReference type="PROSITE" id="PS51186">
    <property type="entry name" value="GNAT"/>
    <property type="match status" value="1"/>
</dbReference>
<gene>
    <name evidence="2" type="ORF">ABLG96_00350</name>
</gene>
<dbReference type="GO" id="GO:0016747">
    <property type="term" value="F:acyltransferase activity, transferring groups other than amino-acyl groups"/>
    <property type="evidence" value="ECO:0007669"/>
    <property type="project" value="InterPro"/>
</dbReference>
<organism evidence="2">
    <name type="scientific">Nakamurella sp. A5-74</name>
    <dbReference type="NCBI Taxonomy" id="3158264"/>
    <lineage>
        <taxon>Bacteria</taxon>
        <taxon>Bacillati</taxon>
        <taxon>Actinomycetota</taxon>
        <taxon>Actinomycetes</taxon>
        <taxon>Nakamurellales</taxon>
        <taxon>Nakamurellaceae</taxon>
        <taxon>Nakamurella</taxon>
    </lineage>
</organism>
<evidence type="ECO:0000259" key="1">
    <source>
        <dbReference type="PROSITE" id="PS51186"/>
    </source>
</evidence>
<dbReference type="AlphaFoldDB" id="A0AAU8DPD3"/>
<dbReference type="RefSeq" id="WP_353649456.1">
    <property type="nucleotide sequence ID" value="NZ_CP159218.1"/>
</dbReference>
<evidence type="ECO:0000313" key="2">
    <source>
        <dbReference type="EMBL" id="XCG63841.1"/>
    </source>
</evidence>
<dbReference type="EC" id="2.-.-.-" evidence="2"/>
<dbReference type="InterPro" id="IPR016181">
    <property type="entry name" value="Acyl_CoA_acyltransferase"/>
</dbReference>
<feature type="domain" description="N-acetyltransferase" evidence="1">
    <location>
        <begin position="31"/>
        <end position="189"/>
    </location>
</feature>
<dbReference type="InterPro" id="IPR000182">
    <property type="entry name" value="GNAT_dom"/>
</dbReference>
<dbReference type="Pfam" id="PF13302">
    <property type="entry name" value="Acetyltransf_3"/>
    <property type="match status" value="1"/>
</dbReference>